<dbReference type="Pfam" id="PF01329">
    <property type="entry name" value="Pterin_4a"/>
    <property type="match status" value="1"/>
</dbReference>
<keyword evidence="7" id="KW-1185">Reference proteome</keyword>
<evidence type="ECO:0000256" key="3">
    <source>
        <dbReference type="ARBA" id="ARBA00013252"/>
    </source>
</evidence>
<organism evidence="6 7">
    <name type="scientific">Nannochloropsis gaditana</name>
    <dbReference type="NCBI Taxonomy" id="72520"/>
    <lineage>
        <taxon>Eukaryota</taxon>
        <taxon>Sar</taxon>
        <taxon>Stramenopiles</taxon>
        <taxon>Ochrophyta</taxon>
        <taxon>Eustigmatophyceae</taxon>
        <taxon>Eustigmatales</taxon>
        <taxon>Monodopsidaceae</taxon>
        <taxon>Nannochloropsis</taxon>
    </lineage>
</organism>
<dbReference type="AlphaFoldDB" id="W7TXY4"/>
<protein>
    <recommendedName>
        <fullName evidence="3">4a-hydroxytetrahydrobiopterin dehydratase</fullName>
        <ecNumber evidence="3">4.2.1.96</ecNumber>
    </recommendedName>
    <alternativeName>
        <fullName evidence="5">4-alpha-hydroxy-tetrahydropterin dehydratase</fullName>
    </alternativeName>
</protein>
<gene>
    <name evidence="6" type="ORF">Naga_100089g9</name>
</gene>
<comment type="similarity">
    <text evidence="2">Belongs to the pterin-4-alpha-carbinolamine dehydratase family.</text>
</comment>
<proteinExistence type="inferred from homology"/>
<evidence type="ECO:0000313" key="6">
    <source>
        <dbReference type="EMBL" id="EWM25234.1"/>
    </source>
</evidence>
<dbReference type="InterPro" id="IPR001533">
    <property type="entry name" value="Pterin_deHydtase"/>
</dbReference>
<keyword evidence="4" id="KW-0456">Lyase</keyword>
<reference evidence="6 7" key="1">
    <citation type="journal article" date="2014" name="Mol. Plant">
        <title>Chromosome Scale Genome Assembly and Transcriptome Profiling of Nannochloropsis gaditana in Nitrogen Depletion.</title>
        <authorList>
            <person name="Corteggiani Carpinelli E."/>
            <person name="Telatin A."/>
            <person name="Vitulo N."/>
            <person name="Forcato C."/>
            <person name="D'Angelo M."/>
            <person name="Schiavon R."/>
            <person name="Vezzi A."/>
            <person name="Giacometti G.M."/>
            <person name="Morosinotto T."/>
            <person name="Valle G."/>
        </authorList>
    </citation>
    <scope>NUCLEOTIDE SEQUENCE [LARGE SCALE GENOMIC DNA]</scope>
    <source>
        <strain evidence="6 7">B-31</strain>
    </source>
</reference>
<evidence type="ECO:0000256" key="2">
    <source>
        <dbReference type="ARBA" id="ARBA00006472"/>
    </source>
</evidence>
<dbReference type="PANTHER" id="PTHR12599">
    <property type="entry name" value="PTERIN-4-ALPHA-CARBINOLAMINE DEHYDRATASE"/>
    <property type="match status" value="1"/>
</dbReference>
<dbReference type="Gene3D" id="3.30.1360.20">
    <property type="entry name" value="Transcriptional coactivator/pterin dehydratase"/>
    <property type="match status" value="1"/>
</dbReference>
<name>W7TXY4_9STRA</name>
<dbReference type="EMBL" id="AZIL01001005">
    <property type="protein sequence ID" value="EWM25234.1"/>
    <property type="molecule type" value="Genomic_DNA"/>
</dbReference>
<dbReference type="Proteomes" id="UP000019335">
    <property type="component" value="Chromosome 11"/>
</dbReference>
<dbReference type="EC" id="4.2.1.96" evidence="3"/>
<evidence type="ECO:0000313" key="7">
    <source>
        <dbReference type="Proteomes" id="UP000019335"/>
    </source>
</evidence>
<comment type="caution">
    <text evidence="6">The sequence shown here is derived from an EMBL/GenBank/DDBJ whole genome shotgun (WGS) entry which is preliminary data.</text>
</comment>
<dbReference type="GO" id="GO:0008124">
    <property type="term" value="F:4-alpha-hydroxytetrahydrobiopterin dehydratase activity"/>
    <property type="evidence" value="ECO:0007669"/>
    <property type="project" value="UniProtKB-EC"/>
</dbReference>
<dbReference type="CDD" id="cd00913">
    <property type="entry name" value="PCD_DCoH_subfamily_a"/>
    <property type="match status" value="1"/>
</dbReference>
<dbReference type="InterPro" id="IPR036428">
    <property type="entry name" value="PCD_sf"/>
</dbReference>
<accession>W7TXY4</accession>
<evidence type="ECO:0000256" key="5">
    <source>
        <dbReference type="ARBA" id="ARBA00030497"/>
    </source>
</evidence>
<dbReference type="PANTHER" id="PTHR12599:SF0">
    <property type="entry name" value="PTERIN-4-ALPHA-CARBINOLAMINE DEHYDRATASE"/>
    <property type="match status" value="1"/>
</dbReference>
<sequence>MLGGPFSRLTHISFIVHWRCMRQLFLSTPCVVLVAVSAAFQVSFSPAALSTSYCQSMSESAPEVSPPSCTRDAKKHCVPCEGGLPALSIERVQAVLPSLPLWRLSKDHKRLSRSFTAKNFAAALAFIDAVGAVAECEGHHPDLHLTSYREVEVVLYTHAVGGLTENDLIMAALIDTVPASYSPKWLKEHPEAGKSAAR</sequence>
<dbReference type="SUPFAM" id="SSF55248">
    <property type="entry name" value="PCD-like"/>
    <property type="match status" value="1"/>
</dbReference>
<dbReference type="GO" id="GO:0006729">
    <property type="term" value="P:tetrahydrobiopterin biosynthetic process"/>
    <property type="evidence" value="ECO:0007669"/>
    <property type="project" value="InterPro"/>
</dbReference>
<dbReference type="OrthoDB" id="277398at2759"/>
<evidence type="ECO:0000256" key="4">
    <source>
        <dbReference type="ARBA" id="ARBA00023239"/>
    </source>
</evidence>
<evidence type="ECO:0000256" key="1">
    <source>
        <dbReference type="ARBA" id="ARBA00001554"/>
    </source>
</evidence>
<comment type="catalytic activity">
    <reaction evidence="1">
        <text>(4aS,6R)-4a-hydroxy-L-erythro-5,6,7,8-tetrahydrobiopterin = (6R)-L-erythro-6,7-dihydrobiopterin + H2O</text>
        <dbReference type="Rhea" id="RHEA:11920"/>
        <dbReference type="ChEBI" id="CHEBI:15377"/>
        <dbReference type="ChEBI" id="CHEBI:15642"/>
        <dbReference type="ChEBI" id="CHEBI:43120"/>
        <dbReference type="EC" id="4.2.1.96"/>
    </reaction>
</comment>